<dbReference type="SUPFAM" id="SSF48557">
    <property type="entry name" value="L-aspartase-like"/>
    <property type="match status" value="1"/>
</dbReference>
<dbReference type="RefSeq" id="WP_113905290.1">
    <property type="nucleotide sequence ID" value="NZ_QNSB01000013.1"/>
</dbReference>
<dbReference type="Gene3D" id="1.10.275.10">
    <property type="entry name" value="Fumarase/aspartase (N-terminal domain)"/>
    <property type="match status" value="1"/>
</dbReference>
<dbReference type="Gene3D" id="1.20.200.10">
    <property type="entry name" value="Fumarase/aspartase (Central domain)"/>
    <property type="match status" value="1"/>
</dbReference>
<protein>
    <submittedName>
        <fullName evidence="5">3-carboxy-cis,cis-muconate cycloisomerase</fullName>
    </submittedName>
</protein>
<comment type="caution">
    <text evidence="5">The sequence shown here is derived from an EMBL/GenBank/DDBJ whole genome shotgun (WGS) entry which is preliminary data.</text>
</comment>
<accession>A0A366IG11</accession>
<dbReference type="InterPro" id="IPR022761">
    <property type="entry name" value="Fumarate_lyase_N"/>
</dbReference>
<feature type="domain" description="Adenylosuccinate lyase C-terminal" evidence="4">
    <location>
        <begin position="374"/>
        <end position="443"/>
    </location>
</feature>
<dbReference type="PANTHER" id="PTHR43172">
    <property type="entry name" value="ADENYLOSUCCINATE LYASE"/>
    <property type="match status" value="1"/>
</dbReference>
<evidence type="ECO:0000259" key="4">
    <source>
        <dbReference type="SMART" id="SM00998"/>
    </source>
</evidence>
<feature type="region of interest" description="Disordered" evidence="3">
    <location>
        <begin position="443"/>
        <end position="480"/>
    </location>
</feature>
<reference evidence="5 6" key="1">
    <citation type="submission" date="2018-06" db="EMBL/GenBank/DDBJ databases">
        <title>Freshwater and sediment microbial communities from various areas in North America, analyzing microbe dynamics in response to fracking.</title>
        <authorList>
            <person name="Lamendella R."/>
        </authorList>
    </citation>
    <scope>NUCLEOTIDE SEQUENCE [LARGE SCALE GENOMIC DNA]</scope>
    <source>
        <strain evidence="5 6">3b_TX</strain>
    </source>
</reference>
<dbReference type="PROSITE" id="PS00163">
    <property type="entry name" value="FUMARATE_LYASES"/>
    <property type="match status" value="1"/>
</dbReference>
<evidence type="ECO:0000256" key="2">
    <source>
        <dbReference type="ARBA" id="ARBA00034772"/>
    </source>
</evidence>
<dbReference type="InterPro" id="IPR008948">
    <property type="entry name" value="L-Aspartase-like"/>
</dbReference>
<dbReference type="EMBL" id="QNSB01000013">
    <property type="protein sequence ID" value="RBP69357.1"/>
    <property type="molecule type" value="Genomic_DNA"/>
</dbReference>
<proteinExistence type="inferred from homology"/>
<dbReference type="InterPro" id="IPR000362">
    <property type="entry name" value="Fumarate_lyase_fam"/>
</dbReference>
<dbReference type="Proteomes" id="UP000253509">
    <property type="component" value="Unassembled WGS sequence"/>
</dbReference>
<organism evidence="5 6">
    <name type="scientific">Brevibacterium celere</name>
    <dbReference type="NCBI Taxonomy" id="225845"/>
    <lineage>
        <taxon>Bacteria</taxon>
        <taxon>Bacillati</taxon>
        <taxon>Actinomycetota</taxon>
        <taxon>Actinomycetes</taxon>
        <taxon>Micrococcales</taxon>
        <taxon>Brevibacteriaceae</taxon>
        <taxon>Brevibacterium</taxon>
    </lineage>
</organism>
<dbReference type="InterPro" id="IPR024083">
    <property type="entry name" value="Fumarase/histidase_N"/>
</dbReference>
<evidence type="ECO:0000313" key="6">
    <source>
        <dbReference type="Proteomes" id="UP000253509"/>
    </source>
</evidence>
<feature type="compositionally biased region" description="Polar residues" evidence="3">
    <location>
        <begin position="443"/>
        <end position="453"/>
    </location>
</feature>
<gene>
    <name evidence="5" type="ORF">DFO65_11355</name>
</gene>
<keyword evidence="6" id="KW-1185">Reference proteome</keyword>
<comment type="similarity">
    <text evidence="2">Belongs to the class-II fumarase/aspartase family.</text>
</comment>
<dbReference type="InterPro" id="IPR019468">
    <property type="entry name" value="AdenyloSucc_lyase_C"/>
</dbReference>
<dbReference type="PRINTS" id="PR00149">
    <property type="entry name" value="FUMRATELYASE"/>
</dbReference>
<evidence type="ECO:0000256" key="1">
    <source>
        <dbReference type="ARBA" id="ARBA00023239"/>
    </source>
</evidence>
<sequence length="480" mass="50359">MSDTTPATRSLFAPGDRRGTEAVNDLALVAALGEVETAWVESQARTGLITEAVRAEAIAGIESTIRSCLSDASGVDDLDREAESGGNPVIPFLRIVRNGLGAEASRALHRGLTSQDVVDSAIGLLVSRIVRENIAVLGAVCDRLAELSTEHASTLCLARTLTQPALPTTFGLRAANWAAKIHDVLALAPVVEAVQIGGAAGTRAAIRELAGESTEALLREFHVQLRGPDAALTAPPPPWHGNRGRVLHWGSHLAQCVAVASTIARDILVGARPEIGEITLAVSGGSSAMPHKLNPTSAVLLHRNGMRAPGALSTLASAAAEAVEERSDGAWHAEWPALAELLTLARSSLSLFEETIDAVVPHPEAMRRNLDAAGPGVLSERLSIVLGDRVTKEQLQNALQPGSDPAEELERALGGTVDREEIDSLLDPANYLGDAEEIRRSILQTIGGPSSRFTGPGPRLADPDSQFAAPDDPSPDPKVL</sequence>
<evidence type="ECO:0000256" key="3">
    <source>
        <dbReference type="SAM" id="MobiDB-lite"/>
    </source>
</evidence>
<dbReference type="AlphaFoldDB" id="A0A366IG11"/>
<keyword evidence="5" id="KW-0413">Isomerase</keyword>
<evidence type="ECO:0000313" key="5">
    <source>
        <dbReference type="EMBL" id="RBP69357.1"/>
    </source>
</evidence>
<dbReference type="GO" id="GO:0016853">
    <property type="term" value="F:isomerase activity"/>
    <property type="evidence" value="ECO:0007669"/>
    <property type="project" value="UniProtKB-KW"/>
</dbReference>
<keyword evidence="1" id="KW-0456">Lyase</keyword>
<dbReference type="InterPro" id="IPR020557">
    <property type="entry name" value="Fumarate_lyase_CS"/>
</dbReference>
<dbReference type="PANTHER" id="PTHR43172:SF2">
    <property type="entry name" value="ADENYLOSUCCINATE LYASE C-TERMINAL DOMAIN-CONTAINING PROTEIN"/>
    <property type="match status" value="1"/>
</dbReference>
<dbReference type="GO" id="GO:0016829">
    <property type="term" value="F:lyase activity"/>
    <property type="evidence" value="ECO:0007669"/>
    <property type="project" value="UniProtKB-KW"/>
</dbReference>
<dbReference type="Pfam" id="PF00206">
    <property type="entry name" value="Lyase_1"/>
    <property type="match status" value="1"/>
</dbReference>
<name>A0A366IG11_9MICO</name>
<dbReference type="SMART" id="SM00998">
    <property type="entry name" value="ADSL_C"/>
    <property type="match status" value="1"/>
</dbReference>